<gene>
    <name evidence="10" type="ORF">GGR16_000430</name>
</gene>
<dbReference type="PROSITE" id="PS50109">
    <property type="entry name" value="HIS_KIN"/>
    <property type="match status" value="1"/>
</dbReference>
<name>A0A840BRR1_9HYPH</name>
<dbReference type="PRINTS" id="PR00344">
    <property type="entry name" value="BCTRLSENSOR"/>
</dbReference>
<dbReference type="EMBL" id="JACIEN010000001">
    <property type="protein sequence ID" value="MBB4015424.1"/>
    <property type="molecule type" value="Genomic_DNA"/>
</dbReference>
<dbReference type="CDD" id="cd00130">
    <property type="entry name" value="PAS"/>
    <property type="match status" value="1"/>
</dbReference>
<dbReference type="Gene3D" id="3.30.450.20">
    <property type="entry name" value="PAS domain"/>
    <property type="match status" value="1"/>
</dbReference>
<feature type="transmembrane region" description="Helical" evidence="6">
    <location>
        <begin position="87"/>
        <end position="105"/>
    </location>
</feature>
<evidence type="ECO:0000256" key="2">
    <source>
        <dbReference type="ARBA" id="ARBA00012438"/>
    </source>
</evidence>
<keyword evidence="5 10" id="KW-0418">Kinase</keyword>
<evidence type="ECO:0000256" key="4">
    <source>
        <dbReference type="ARBA" id="ARBA00022679"/>
    </source>
</evidence>
<dbReference type="PROSITE" id="PS50113">
    <property type="entry name" value="PAC"/>
    <property type="match status" value="1"/>
</dbReference>
<feature type="transmembrane region" description="Helical" evidence="6">
    <location>
        <begin position="61"/>
        <end position="80"/>
    </location>
</feature>
<comment type="catalytic activity">
    <reaction evidence="1">
        <text>ATP + protein L-histidine = ADP + protein N-phospho-L-histidine.</text>
        <dbReference type="EC" id="2.7.13.3"/>
    </reaction>
</comment>
<evidence type="ECO:0000259" key="8">
    <source>
        <dbReference type="PROSITE" id="PS50112"/>
    </source>
</evidence>
<dbReference type="InterPro" id="IPR003661">
    <property type="entry name" value="HisK_dim/P_dom"/>
</dbReference>
<dbReference type="Pfam" id="PF00512">
    <property type="entry name" value="HisKA"/>
    <property type="match status" value="1"/>
</dbReference>
<keyword evidence="11" id="KW-1185">Reference proteome</keyword>
<dbReference type="PANTHER" id="PTHR43047:SF72">
    <property type="entry name" value="OSMOSENSING HISTIDINE PROTEIN KINASE SLN1"/>
    <property type="match status" value="1"/>
</dbReference>
<keyword evidence="6" id="KW-1133">Transmembrane helix</keyword>
<dbReference type="InterPro" id="IPR036890">
    <property type="entry name" value="HATPase_C_sf"/>
</dbReference>
<feature type="transmembrane region" description="Helical" evidence="6">
    <location>
        <begin position="136"/>
        <end position="156"/>
    </location>
</feature>
<dbReference type="Gene3D" id="1.10.287.130">
    <property type="match status" value="1"/>
</dbReference>
<dbReference type="SUPFAM" id="SSF47384">
    <property type="entry name" value="Homodimeric domain of signal transducing histidine kinase"/>
    <property type="match status" value="1"/>
</dbReference>
<dbReference type="InterPro" id="IPR035965">
    <property type="entry name" value="PAS-like_dom_sf"/>
</dbReference>
<accession>A0A840BRR1</accession>
<dbReference type="AlphaFoldDB" id="A0A840BRR1"/>
<dbReference type="NCBIfam" id="TIGR00229">
    <property type="entry name" value="sensory_box"/>
    <property type="match status" value="1"/>
</dbReference>
<dbReference type="SMART" id="SM00387">
    <property type="entry name" value="HATPase_c"/>
    <property type="match status" value="1"/>
</dbReference>
<evidence type="ECO:0000259" key="9">
    <source>
        <dbReference type="PROSITE" id="PS50113"/>
    </source>
</evidence>
<dbReference type="SUPFAM" id="SSF55785">
    <property type="entry name" value="PYP-like sensor domain (PAS domain)"/>
    <property type="match status" value="1"/>
</dbReference>
<proteinExistence type="predicted"/>
<dbReference type="Gene3D" id="3.30.565.10">
    <property type="entry name" value="Histidine kinase-like ATPase, C-terminal domain"/>
    <property type="match status" value="1"/>
</dbReference>
<dbReference type="InterPro" id="IPR000700">
    <property type="entry name" value="PAS-assoc_C"/>
</dbReference>
<evidence type="ECO:0000256" key="6">
    <source>
        <dbReference type="SAM" id="Phobius"/>
    </source>
</evidence>
<organism evidence="10 11">
    <name type="scientific">Chelatococcus caeni</name>
    <dbReference type="NCBI Taxonomy" id="1348468"/>
    <lineage>
        <taxon>Bacteria</taxon>
        <taxon>Pseudomonadati</taxon>
        <taxon>Pseudomonadota</taxon>
        <taxon>Alphaproteobacteria</taxon>
        <taxon>Hyphomicrobiales</taxon>
        <taxon>Chelatococcaceae</taxon>
        <taxon>Chelatococcus</taxon>
    </lineage>
</organism>
<dbReference type="InterPro" id="IPR005467">
    <property type="entry name" value="His_kinase_dom"/>
</dbReference>
<feature type="domain" description="PAS" evidence="8">
    <location>
        <begin position="201"/>
        <end position="271"/>
    </location>
</feature>
<dbReference type="InterPro" id="IPR004358">
    <property type="entry name" value="Sig_transdc_His_kin-like_C"/>
</dbReference>
<dbReference type="InterPro" id="IPR013656">
    <property type="entry name" value="PAS_4"/>
</dbReference>
<evidence type="ECO:0000256" key="3">
    <source>
        <dbReference type="ARBA" id="ARBA00022553"/>
    </source>
</evidence>
<comment type="caution">
    <text evidence="10">The sequence shown here is derived from an EMBL/GenBank/DDBJ whole genome shotgun (WGS) entry which is preliminary data.</text>
</comment>
<reference evidence="10 11" key="1">
    <citation type="submission" date="2020-08" db="EMBL/GenBank/DDBJ databases">
        <title>Genomic Encyclopedia of Type Strains, Phase IV (KMG-IV): sequencing the most valuable type-strain genomes for metagenomic binning, comparative biology and taxonomic classification.</title>
        <authorList>
            <person name="Goeker M."/>
        </authorList>
    </citation>
    <scope>NUCLEOTIDE SEQUENCE [LARGE SCALE GENOMIC DNA]</scope>
    <source>
        <strain evidence="10 11">DSM 103737</strain>
    </source>
</reference>
<dbReference type="GO" id="GO:0009927">
    <property type="term" value="F:histidine phosphotransfer kinase activity"/>
    <property type="evidence" value="ECO:0007669"/>
    <property type="project" value="TreeGrafter"/>
</dbReference>
<evidence type="ECO:0000256" key="5">
    <source>
        <dbReference type="ARBA" id="ARBA00022777"/>
    </source>
</evidence>
<keyword evidence="3" id="KW-0597">Phosphoprotein</keyword>
<keyword evidence="6" id="KW-0472">Membrane</keyword>
<dbReference type="SMART" id="SM00388">
    <property type="entry name" value="HisKA"/>
    <property type="match status" value="1"/>
</dbReference>
<evidence type="ECO:0000313" key="10">
    <source>
        <dbReference type="EMBL" id="MBB4015424.1"/>
    </source>
</evidence>
<evidence type="ECO:0000313" key="11">
    <source>
        <dbReference type="Proteomes" id="UP000577362"/>
    </source>
</evidence>
<dbReference type="Pfam" id="PF02518">
    <property type="entry name" value="HATPase_c"/>
    <property type="match status" value="1"/>
</dbReference>
<dbReference type="SMART" id="SM00091">
    <property type="entry name" value="PAS"/>
    <property type="match status" value="1"/>
</dbReference>
<feature type="transmembrane region" description="Helical" evidence="6">
    <location>
        <begin position="168"/>
        <end position="187"/>
    </location>
</feature>
<protein>
    <recommendedName>
        <fullName evidence="2">histidine kinase</fullName>
        <ecNumber evidence="2">2.7.13.3</ecNumber>
    </recommendedName>
</protein>
<keyword evidence="6" id="KW-0812">Transmembrane</keyword>
<dbReference type="PANTHER" id="PTHR43047">
    <property type="entry name" value="TWO-COMPONENT HISTIDINE PROTEIN KINASE"/>
    <property type="match status" value="1"/>
</dbReference>
<dbReference type="RefSeq" id="WP_183315581.1">
    <property type="nucleotide sequence ID" value="NZ_JACIEN010000001.1"/>
</dbReference>
<feature type="domain" description="PAC" evidence="9">
    <location>
        <begin position="274"/>
        <end position="332"/>
    </location>
</feature>
<evidence type="ECO:0000259" key="7">
    <source>
        <dbReference type="PROSITE" id="PS50109"/>
    </source>
</evidence>
<dbReference type="EC" id="2.7.13.3" evidence="2"/>
<dbReference type="PROSITE" id="PS50112">
    <property type="entry name" value="PAS"/>
    <property type="match status" value="1"/>
</dbReference>
<feature type="domain" description="Histidine kinase" evidence="7">
    <location>
        <begin position="350"/>
        <end position="569"/>
    </location>
</feature>
<feature type="transmembrane region" description="Helical" evidence="6">
    <location>
        <begin position="36"/>
        <end position="55"/>
    </location>
</feature>
<dbReference type="InterPro" id="IPR000014">
    <property type="entry name" value="PAS"/>
</dbReference>
<dbReference type="SUPFAM" id="SSF55874">
    <property type="entry name" value="ATPase domain of HSP90 chaperone/DNA topoisomerase II/histidine kinase"/>
    <property type="match status" value="1"/>
</dbReference>
<keyword evidence="4 10" id="KW-0808">Transferase</keyword>
<sequence length="601" mass="62903">MAAAQILSILRARIGVLVHPAVEDEAARLRHVDFMLTRLAAGLAALALVPVYLVVWGAPGALAALALSSLALPVVAAAVLSRTGRLLPAHAISSLALAGLILTVSRGTGGMASPALIFLPLMPLGALAWGERGAALAAAAIAAATAGVVLAAESLAGPAASILSPLVGWPFAAAVAIAYTTALVLLAQRRDREGRRREMARHVRDRAVLGALNDLVTWHDTAGQVVFASEAACALLGEAPEGLGGRGLFERVHVADRPAFLKALADARHTARPVEVRYRLMTPSPEGRGAPTVRWVEMRAAPADAQAPDGCAVIAVTRDVSDQRQRELELEEARRAAVSASEAKDRFLAVVSHELRTPLNAIIGFSEMLASDSLCPADEARRREYAGIIAGSGRHLLDVVNSLLDVSRIESGNFTIAPEPFDLAALARDCCDLMEVKARAAGVCIRREIGTDACMIVADPRACRQILLNLLANALKFTPQGEVAVRLAHRGAQVALVVSDTGIGIAESDLPQLGKPFFQAHSSYDRPHEGAGLGFSVVQGLAALHGGSVEVASRSGEGTTVTVSLPRDGHCARPTPAAAVETIARPRGTVHPFKEEMKKSA</sequence>
<dbReference type="Pfam" id="PF08448">
    <property type="entry name" value="PAS_4"/>
    <property type="match status" value="1"/>
</dbReference>
<dbReference type="GO" id="GO:0000155">
    <property type="term" value="F:phosphorelay sensor kinase activity"/>
    <property type="evidence" value="ECO:0007669"/>
    <property type="project" value="InterPro"/>
</dbReference>
<evidence type="ECO:0000256" key="1">
    <source>
        <dbReference type="ARBA" id="ARBA00000085"/>
    </source>
</evidence>
<dbReference type="InterPro" id="IPR036097">
    <property type="entry name" value="HisK_dim/P_sf"/>
</dbReference>
<dbReference type="CDD" id="cd00082">
    <property type="entry name" value="HisKA"/>
    <property type="match status" value="1"/>
</dbReference>
<dbReference type="Proteomes" id="UP000577362">
    <property type="component" value="Unassembled WGS sequence"/>
</dbReference>
<dbReference type="InterPro" id="IPR003594">
    <property type="entry name" value="HATPase_dom"/>
</dbReference>
<dbReference type="GO" id="GO:0005886">
    <property type="term" value="C:plasma membrane"/>
    <property type="evidence" value="ECO:0007669"/>
    <property type="project" value="TreeGrafter"/>
</dbReference>
<feature type="transmembrane region" description="Helical" evidence="6">
    <location>
        <begin position="111"/>
        <end position="129"/>
    </location>
</feature>